<evidence type="ECO:0000313" key="1">
    <source>
        <dbReference type="EMBL" id="BCQ06475.1"/>
    </source>
</evidence>
<geneLocation type="plasmid" evidence="1">
    <name>pJUPA4001</name>
</geneLocation>
<dbReference type="EMBL" id="LC586267">
    <property type="protein sequence ID" value="BCQ06475.1"/>
    <property type="molecule type" value="Genomic_DNA"/>
</dbReference>
<proteinExistence type="predicted"/>
<name>A0A7R7TQP2_PSEAI</name>
<keyword evidence="1" id="KW-0614">Plasmid</keyword>
<reference evidence="1" key="1">
    <citation type="submission" date="2020-10" db="EMBL/GenBank/DDBJ databases">
        <title>Complete plasmid sequence of Pseudomonas aeruginosa ST1816 harboring blaVIMs.</title>
        <authorList>
            <person name="Hishinuma T."/>
            <person name="Tada T."/>
            <person name="Kirikae T."/>
        </authorList>
    </citation>
    <scope>NUCLEOTIDE SEQUENCE</scope>
    <source>
        <strain evidence="1">JUPA4001</strain>
        <plasmid evidence="1">pJUPA4001</plasmid>
    </source>
</reference>
<organism evidence="1">
    <name type="scientific">Pseudomonas aeruginosa</name>
    <dbReference type="NCBI Taxonomy" id="287"/>
    <lineage>
        <taxon>Bacteria</taxon>
        <taxon>Pseudomonadati</taxon>
        <taxon>Pseudomonadota</taxon>
        <taxon>Gammaproteobacteria</taxon>
        <taxon>Pseudomonadales</taxon>
        <taxon>Pseudomonadaceae</taxon>
        <taxon>Pseudomonas</taxon>
    </lineage>
</organism>
<dbReference type="AlphaFoldDB" id="A0A7R7TQP2"/>
<protein>
    <submittedName>
        <fullName evidence="1">Uncharacterized protein</fullName>
    </submittedName>
</protein>
<sequence length="74" mass="8141">MHGSEIALQLPTAQAMMRTWSVDNCTVRSGPCWGPAHWTIFVCGLGDCARAAFGDQGLRPWIRKPNAPASEWMP</sequence>
<accession>A0A7R7TQP2</accession>